<dbReference type="Gene3D" id="3.90.1530.30">
    <property type="match status" value="1"/>
</dbReference>
<dbReference type="NCBIfam" id="TIGR03454">
    <property type="entry name" value="partition_RepB"/>
    <property type="match status" value="1"/>
</dbReference>
<sequence length="327" mass="35798">MARKNVFGDALRGAMKESDRGAAPSPAPRAAETPPAPAPAAEAGAGKRTAPNVRYFSQSFEEQMKRSLQDIDPARIDMSRFSDRIDPGEDLSELKESIRRNGQQVPVLVRRKADDRFEVIYGRRRILACRALERPVRGMVVELDDEDALIAQGLENAARLETSYIERALFVKQILDAGFTAVLVEKAIGVEETQVYRMRGIARDIPAEVIAAVGAAHGVGRRPWEELRKILTAEGAPKATKVVKTVRTDLSSGDRLKALIADLKSAGKPARTQPRGEREIAGGKLRARRAGKALTVRPGDGVPEAFLDHLETALPDLLQEWEQKNGA</sequence>
<dbReference type="Proteomes" id="UP000193570">
    <property type="component" value="Unassembled WGS sequence"/>
</dbReference>
<organism evidence="4 5">
    <name type="scientific">Roseivivax jejudonensis</name>
    <dbReference type="NCBI Taxonomy" id="1529041"/>
    <lineage>
        <taxon>Bacteria</taxon>
        <taxon>Pseudomonadati</taxon>
        <taxon>Pseudomonadota</taxon>
        <taxon>Alphaproteobacteria</taxon>
        <taxon>Rhodobacterales</taxon>
        <taxon>Roseobacteraceae</taxon>
        <taxon>Roseivivax</taxon>
    </lineage>
</organism>
<dbReference type="Pfam" id="PF07506">
    <property type="entry name" value="RepB"/>
    <property type="match status" value="1"/>
</dbReference>
<accession>A0A1X6ZWR1</accession>
<evidence type="ECO:0000313" key="5">
    <source>
        <dbReference type="Proteomes" id="UP000193570"/>
    </source>
</evidence>
<dbReference type="InterPro" id="IPR037972">
    <property type="entry name" value="RepB_N"/>
</dbReference>
<dbReference type="Pfam" id="PF02195">
    <property type="entry name" value="ParB_N"/>
    <property type="match status" value="1"/>
</dbReference>
<dbReference type="GO" id="GO:0005694">
    <property type="term" value="C:chromosome"/>
    <property type="evidence" value="ECO:0007669"/>
    <property type="project" value="TreeGrafter"/>
</dbReference>
<reference evidence="4 5" key="1">
    <citation type="submission" date="2017-03" db="EMBL/GenBank/DDBJ databases">
        <authorList>
            <person name="Afonso C.L."/>
            <person name="Miller P.J."/>
            <person name="Scott M.A."/>
            <person name="Spackman E."/>
            <person name="Goraichik I."/>
            <person name="Dimitrov K.M."/>
            <person name="Suarez D.L."/>
            <person name="Swayne D.E."/>
        </authorList>
    </citation>
    <scope>NUCLEOTIDE SEQUENCE [LARGE SCALE GENOMIC DNA]</scope>
    <source>
        <strain evidence="4 5">CECT 8625</strain>
    </source>
</reference>
<dbReference type="GO" id="GO:0007059">
    <property type="term" value="P:chromosome segregation"/>
    <property type="evidence" value="ECO:0007669"/>
    <property type="project" value="TreeGrafter"/>
</dbReference>
<dbReference type="GO" id="GO:0003677">
    <property type="term" value="F:DNA binding"/>
    <property type="evidence" value="ECO:0007669"/>
    <property type="project" value="InterPro"/>
</dbReference>
<dbReference type="RefSeq" id="WP_085792884.1">
    <property type="nucleotide sequence ID" value="NZ_FWFK01000006.1"/>
</dbReference>
<comment type="similarity">
    <text evidence="1">Belongs to the ParB family.</text>
</comment>
<dbReference type="InterPro" id="IPR017819">
    <property type="entry name" value="Plasmid_partition_RepB"/>
</dbReference>
<dbReference type="SUPFAM" id="SSF109709">
    <property type="entry name" value="KorB DNA-binding domain-like"/>
    <property type="match status" value="1"/>
</dbReference>
<dbReference type="OrthoDB" id="7908920at2"/>
<dbReference type="NCBIfam" id="TIGR00180">
    <property type="entry name" value="parB_part"/>
    <property type="match status" value="1"/>
</dbReference>
<dbReference type="PANTHER" id="PTHR33375:SF1">
    <property type="entry name" value="CHROMOSOME-PARTITIONING PROTEIN PARB-RELATED"/>
    <property type="match status" value="1"/>
</dbReference>
<feature type="region of interest" description="Disordered" evidence="2">
    <location>
        <begin position="1"/>
        <end position="50"/>
    </location>
</feature>
<dbReference type="CDD" id="cd16405">
    <property type="entry name" value="RepB_like_N"/>
    <property type="match status" value="1"/>
</dbReference>
<dbReference type="EMBL" id="FWFK01000006">
    <property type="protein sequence ID" value="SLN63351.1"/>
    <property type="molecule type" value="Genomic_DNA"/>
</dbReference>
<evidence type="ECO:0000256" key="1">
    <source>
        <dbReference type="ARBA" id="ARBA00006295"/>
    </source>
</evidence>
<keyword evidence="5" id="KW-1185">Reference proteome</keyword>
<dbReference type="InterPro" id="IPR036086">
    <property type="entry name" value="ParB/Sulfiredoxin_sf"/>
</dbReference>
<dbReference type="InterPro" id="IPR004437">
    <property type="entry name" value="ParB/RepB/Spo0J"/>
</dbReference>
<dbReference type="SMART" id="SM00470">
    <property type="entry name" value="ParB"/>
    <property type="match status" value="1"/>
</dbReference>
<feature type="compositionally biased region" description="Low complexity" evidence="2">
    <location>
        <begin position="22"/>
        <end position="50"/>
    </location>
</feature>
<dbReference type="PANTHER" id="PTHR33375">
    <property type="entry name" value="CHROMOSOME-PARTITIONING PROTEIN PARB-RELATED"/>
    <property type="match status" value="1"/>
</dbReference>
<protein>
    <submittedName>
        <fullName evidence="4">Nucleoid occlusion protein</fullName>
    </submittedName>
</protein>
<dbReference type="AlphaFoldDB" id="A0A1X6ZWR1"/>
<dbReference type="SUPFAM" id="SSF110849">
    <property type="entry name" value="ParB/Sulfiredoxin"/>
    <property type="match status" value="1"/>
</dbReference>
<dbReference type="InterPro" id="IPR050336">
    <property type="entry name" value="Chromosome_partition/occlusion"/>
</dbReference>
<feature type="domain" description="ParB-like N-terminal" evidence="3">
    <location>
        <begin position="69"/>
        <end position="157"/>
    </location>
</feature>
<evidence type="ECO:0000259" key="3">
    <source>
        <dbReference type="SMART" id="SM00470"/>
    </source>
</evidence>
<dbReference type="Gene3D" id="1.10.10.2830">
    <property type="match status" value="1"/>
</dbReference>
<name>A0A1X6ZWR1_9RHOB</name>
<dbReference type="InterPro" id="IPR011111">
    <property type="entry name" value="Plasmid_RepB"/>
</dbReference>
<evidence type="ECO:0000256" key="2">
    <source>
        <dbReference type="SAM" id="MobiDB-lite"/>
    </source>
</evidence>
<gene>
    <name evidence="4" type="primary">noc</name>
    <name evidence="4" type="ORF">ROJ8625_03193</name>
</gene>
<proteinExistence type="inferred from homology"/>
<dbReference type="InterPro" id="IPR003115">
    <property type="entry name" value="ParB_N"/>
</dbReference>
<evidence type="ECO:0000313" key="4">
    <source>
        <dbReference type="EMBL" id="SLN63351.1"/>
    </source>
</evidence>